<evidence type="ECO:0000256" key="1">
    <source>
        <dbReference type="ARBA" id="ARBA00023015"/>
    </source>
</evidence>
<comment type="caution">
    <text evidence="7">The sequence shown here is derived from an EMBL/GenBank/DDBJ whole genome shotgun (WGS) entry which is preliminary data.</text>
</comment>
<dbReference type="SUPFAM" id="SSF47413">
    <property type="entry name" value="lambda repressor-like DNA-binding domains"/>
    <property type="match status" value="1"/>
</dbReference>
<keyword evidence="3" id="KW-0804">Transcription</keyword>
<dbReference type="InterPro" id="IPR001387">
    <property type="entry name" value="Cro/C1-type_HTH"/>
</dbReference>
<evidence type="ECO:0000256" key="4">
    <source>
        <dbReference type="SAM" id="MobiDB-lite"/>
    </source>
</evidence>
<sequence length="361" mass="38146">MVTLAEVAQRAGVSPSTVSYVLSGKRSISEPTRRRVERAISDLGYHPNAGARALAGKRSHIIALVVPLRTDVYVPIMMEIAIAVTMTARSYGYDVLLVTNDEGPDGVRRVAASGLADGVILMDVELDDERIPVLRELGSHAALIGLPADTTGLSCVDHDFATAGALCADHLADLGHRDVAFVGYAPQVYLRHAGYAERTLTGFRERARERGLRILHRPCEGTFESTAGVLGRILDDRPATTGFVVQNEGALGPLLSLLRTSGRIVPEDASVVALCPEQLAEQSSPRLTAVTGPAQDLGRRAVELVLGRIDGGSTPEVTLLTPVLTPRESSGPAPLAAAPSPRLPAPPSPADVENSHAQPLP</sequence>
<evidence type="ECO:0000313" key="7">
    <source>
        <dbReference type="EMBL" id="GHH73154.1"/>
    </source>
</evidence>
<dbReference type="AlphaFoldDB" id="A0A919FWC3"/>
<dbReference type="SMART" id="SM00354">
    <property type="entry name" value="HTH_LACI"/>
    <property type="match status" value="1"/>
</dbReference>
<dbReference type="PROSITE" id="PS50932">
    <property type="entry name" value="HTH_LACI_2"/>
    <property type="match status" value="1"/>
</dbReference>
<keyword evidence="1" id="KW-0805">Transcription regulation</keyword>
<dbReference type="GeneID" id="95354098"/>
<dbReference type="Proteomes" id="UP000617734">
    <property type="component" value="Unassembled WGS sequence"/>
</dbReference>
<keyword evidence="8" id="KW-1185">Reference proteome</keyword>
<dbReference type="InterPro" id="IPR046335">
    <property type="entry name" value="LacI/GalR-like_sensor"/>
</dbReference>
<dbReference type="EMBL" id="BNBO01000019">
    <property type="protein sequence ID" value="GHH73154.1"/>
    <property type="molecule type" value="Genomic_DNA"/>
</dbReference>
<protein>
    <submittedName>
        <fullName evidence="7">LacI family transcriptional regulator</fullName>
    </submittedName>
</protein>
<evidence type="ECO:0000313" key="8">
    <source>
        <dbReference type="Proteomes" id="UP000617734"/>
    </source>
</evidence>
<evidence type="ECO:0000256" key="2">
    <source>
        <dbReference type="ARBA" id="ARBA00023125"/>
    </source>
</evidence>
<dbReference type="RefSeq" id="WP_190211945.1">
    <property type="nucleotide sequence ID" value="NZ_BNBO01000019.1"/>
</dbReference>
<dbReference type="Gene3D" id="1.10.260.40">
    <property type="entry name" value="lambda repressor-like DNA-binding domains"/>
    <property type="match status" value="1"/>
</dbReference>
<dbReference type="InterPro" id="IPR028082">
    <property type="entry name" value="Peripla_BP_I"/>
</dbReference>
<organism evidence="7 8">
    <name type="scientific">Kitasatospora indigofera</name>
    <dbReference type="NCBI Taxonomy" id="67307"/>
    <lineage>
        <taxon>Bacteria</taxon>
        <taxon>Bacillati</taxon>
        <taxon>Actinomycetota</taxon>
        <taxon>Actinomycetes</taxon>
        <taxon>Kitasatosporales</taxon>
        <taxon>Streptomycetaceae</taxon>
        <taxon>Kitasatospora</taxon>
    </lineage>
</organism>
<evidence type="ECO:0000259" key="5">
    <source>
        <dbReference type="PROSITE" id="PS50932"/>
    </source>
</evidence>
<dbReference type="PANTHER" id="PTHR30146">
    <property type="entry name" value="LACI-RELATED TRANSCRIPTIONAL REPRESSOR"/>
    <property type="match status" value="1"/>
</dbReference>
<feature type="domain" description="HTH cro/C1-type" evidence="6">
    <location>
        <begin position="3"/>
        <end position="29"/>
    </location>
</feature>
<dbReference type="Pfam" id="PF13377">
    <property type="entry name" value="Peripla_BP_3"/>
    <property type="match status" value="1"/>
</dbReference>
<dbReference type="GO" id="GO:0000976">
    <property type="term" value="F:transcription cis-regulatory region binding"/>
    <property type="evidence" value="ECO:0007669"/>
    <property type="project" value="TreeGrafter"/>
</dbReference>
<feature type="domain" description="HTH lacI-type" evidence="5">
    <location>
        <begin position="2"/>
        <end position="56"/>
    </location>
</feature>
<feature type="compositionally biased region" description="Low complexity" evidence="4">
    <location>
        <begin position="324"/>
        <end position="340"/>
    </location>
</feature>
<accession>A0A919FWC3</accession>
<dbReference type="Gene3D" id="3.40.50.2300">
    <property type="match status" value="2"/>
</dbReference>
<evidence type="ECO:0000256" key="3">
    <source>
        <dbReference type="ARBA" id="ARBA00023163"/>
    </source>
</evidence>
<name>A0A919FWC3_9ACTN</name>
<dbReference type="CDD" id="cd01392">
    <property type="entry name" value="HTH_LacI"/>
    <property type="match status" value="1"/>
</dbReference>
<dbReference type="GO" id="GO:0003700">
    <property type="term" value="F:DNA-binding transcription factor activity"/>
    <property type="evidence" value="ECO:0007669"/>
    <property type="project" value="TreeGrafter"/>
</dbReference>
<dbReference type="CDD" id="cd06267">
    <property type="entry name" value="PBP1_LacI_sugar_binding-like"/>
    <property type="match status" value="1"/>
</dbReference>
<dbReference type="InterPro" id="IPR010982">
    <property type="entry name" value="Lambda_DNA-bd_dom_sf"/>
</dbReference>
<dbReference type="PROSITE" id="PS50943">
    <property type="entry name" value="HTH_CROC1"/>
    <property type="match status" value="1"/>
</dbReference>
<feature type="region of interest" description="Disordered" evidence="4">
    <location>
        <begin position="324"/>
        <end position="361"/>
    </location>
</feature>
<gene>
    <name evidence="7" type="ORF">GCM10018781_36850</name>
</gene>
<dbReference type="SUPFAM" id="SSF53822">
    <property type="entry name" value="Periplasmic binding protein-like I"/>
    <property type="match status" value="1"/>
</dbReference>
<evidence type="ECO:0000259" key="6">
    <source>
        <dbReference type="PROSITE" id="PS50943"/>
    </source>
</evidence>
<reference evidence="7" key="1">
    <citation type="journal article" date="2014" name="Int. J. Syst. Evol. Microbiol.">
        <title>Complete genome sequence of Corynebacterium casei LMG S-19264T (=DSM 44701T), isolated from a smear-ripened cheese.</title>
        <authorList>
            <consortium name="US DOE Joint Genome Institute (JGI-PGF)"/>
            <person name="Walter F."/>
            <person name="Albersmeier A."/>
            <person name="Kalinowski J."/>
            <person name="Ruckert C."/>
        </authorList>
    </citation>
    <scope>NUCLEOTIDE SEQUENCE</scope>
    <source>
        <strain evidence="7">JCM 4646</strain>
    </source>
</reference>
<dbReference type="Pfam" id="PF00356">
    <property type="entry name" value="LacI"/>
    <property type="match status" value="1"/>
</dbReference>
<dbReference type="PANTHER" id="PTHR30146:SF153">
    <property type="entry name" value="LACTOSE OPERON REPRESSOR"/>
    <property type="match status" value="1"/>
</dbReference>
<keyword evidence="2" id="KW-0238">DNA-binding</keyword>
<dbReference type="PROSITE" id="PS00356">
    <property type="entry name" value="HTH_LACI_1"/>
    <property type="match status" value="1"/>
</dbReference>
<reference evidence="7" key="2">
    <citation type="submission" date="2020-09" db="EMBL/GenBank/DDBJ databases">
        <authorList>
            <person name="Sun Q."/>
            <person name="Ohkuma M."/>
        </authorList>
    </citation>
    <scope>NUCLEOTIDE SEQUENCE</scope>
    <source>
        <strain evidence="7">JCM 4646</strain>
    </source>
</reference>
<dbReference type="InterPro" id="IPR000843">
    <property type="entry name" value="HTH_LacI"/>
</dbReference>
<proteinExistence type="predicted"/>